<dbReference type="GO" id="GO:0000146">
    <property type="term" value="F:microfilament motor activity"/>
    <property type="evidence" value="ECO:0007669"/>
    <property type="project" value="TreeGrafter"/>
</dbReference>
<organism evidence="4 5">
    <name type="scientific">Coemansia asiatica</name>
    <dbReference type="NCBI Taxonomy" id="1052880"/>
    <lineage>
        <taxon>Eukaryota</taxon>
        <taxon>Fungi</taxon>
        <taxon>Fungi incertae sedis</taxon>
        <taxon>Zoopagomycota</taxon>
        <taxon>Kickxellomycotina</taxon>
        <taxon>Kickxellomycetes</taxon>
        <taxon>Kickxellales</taxon>
        <taxon>Kickxellaceae</taxon>
        <taxon>Coemansia</taxon>
    </lineage>
</organism>
<dbReference type="PANTHER" id="PTHR45615">
    <property type="entry name" value="MYOSIN HEAVY CHAIN, NON-MUSCLE"/>
    <property type="match status" value="1"/>
</dbReference>
<feature type="compositionally biased region" description="Acidic residues" evidence="2">
    <location>
        <begin position="426"/>
        <end position="440"/>
    </location>
</feature>
<feature type="coiled-coil region" evidence="1">
    <location>
        <begin position="1093"/>
        <end position="1169"/>
    </location>
</feature>
<feature type="region of interest" description="Disordered" evidence="2">
    <location>
        <begin position="1"/>
        <end position="50"/>
    </location>
</feature>
<evidence type="ECO:0000313" key="5">
    <source>
        <dbReference type="Proteomes" id="UP001145021"/>
    </source>
</evidence>
<evidence type="ECO:0000313" key="4">
    <source>
        <dbReference type="EMBL" id="KAJ1646272.1"/>
    </source>
</evidence>
<feature type="compositionally biased region" description="Polar residues" evidence="2">
    <location>
        <begin position="40"/>
        <end position="50"/>
    </location>
</feature>
<feature type="domain" description="Up-regulated during septation protein 1" evidence="3">
    <location>
        <begin position="678"/>
        <end position="798"/>
    </location>
</feature>
<evidence type="ECO:0000256" key="2">
    <source>
        <dbReference type="SAM" id="MobiDB-lite"/>
    </source>
</evidence>
<feature type="compositionally biased region" description="Low complexity" evidence="2">
    <location>
        <begin position="18"/>
        <end position="33"/>
    </location>
</feature>
<feature type="region of interest" description="Disordered" evidence="2">
    <location>
        <begin position="1209"/>
        <end position="1229"/>
    </location>
</feature>
<keyword evidence="5" id="KW-1185">Reference proteome</keyword>
<feature type="coiled-coil region" evidence="1">
    <location>
        <begin position="1536"/>
        <end position="1570"/>
    </location>
</feature>
<feature type="region of interest" description="Disordered" evidence="2">
    <location>
        <begin position="507"/>
        <end position="527"/>
    </location>
</feature>
<dbReference type="GO" id="GO:0051015">
    <property type="term" value="F:actin filament binding"/>
    <property type="evidence" value="ECO:0007669"/>
    <property type="project" value="TreeGrafter"/>
</dbReference>
<dbReference type="GO" id="GO:0005737">
    <property type="term" value="C:cytoplasm"/>
    <property type="evidence" value="ECO:0007669"/>
    <property type="project" value="TreeGrafter"/>
</dbReference>
<dbReference type="Proteomes" id="UP001145021">
    <property type="component" value="Unassembled WGS sequence"/>
</dbReference>
<gene>
    <name evidence="4" type="ORF">LPJ64_002242</name>
</gene>
<dbReference type="EMBL" id="JANBOH010000068">
    <property type="protein sequence ID" value="KAJ1646272.1"/>
    <property type="molecule type" value="Genomic_DNA"/>
</dbReference>
<comment type="caution">
    <text evidence="4">The sequence shown here is derived from an EMBL/GenBank/DDBJ whole genome shotgun (WGS) entry which is preliminary data.</text>
</comment>
<proteinExistence type="predicted"/>
<feature type="region of interest" description="Disordered" evidence="2">
    <location>
        <begin position="95"/>
        <end position="224"/>
    </location>
</feature>
<feature type="compositionally biased region" description="Gly residues" evidence="2">
    <location>
        <begin position="304"/>
        <end position="322"/>
    </location>
</feature>
<feature type="compositionally biased region" description="Low complexity" evidence="2">
    <location>
        <begin position="517"/>
        <end position="527"/>
    </location>
</feature>
<feature type="compositionally biased region" description="Basic and acidic residues" evidence="2">
    <location>
        <begin position="604"/>
        <end position="614"/>
    </location>
</feature>
<dbReference type="GO" id="GO:0016460">
    <property type="term" value="C:myosin II complex"/>
    <property type="evidence" value="ECO:0007669"/>
    <property type="project" value="TreeGrafter"/>
</dbReference>
<feature type="compositionally biased region" description="Polar residues" evidence="2">
    <location>
        <begin position="628"/>
        <end position="642"/>
    </location>
</feature>
<dbReference type="PANTHER" id="PTHR45615:SF40">
    <property type="entry name" value="MYOSIN HEAVY CHAIN, NON-MUSCLE"/>
    <property type="match status" value="1"/>
</dbReference>
<feature type="compositionally biased region" description="Pro residues" evidence="2">
    <location>
        <begin position="156"/>
        <end position="165"/>
    </location>
</feature>
<feature type="coiled-coil region" evidence="1">
    <location>
        <begin position="819"/>
        <end position="931"/>
    </location>
</feature>
<feature type="compositionally biased region" description="Low complexity" evidence="2">
    <location>
        <begin position="391"/>
        <end position="409"/>
    </location>
</feature>
<dbReference type="GO" id="GO:0032982">
    <property type="term" value="C:myosin filament"/>
    <property type="evidence" value="ECO:0007669"/>
    <property type="project" value="TreeGrafter"/>
</dbReference>
<feature type="compositionally biased region" description="Basic and acidic residues" evidence="2">
    <location>
        <begin position="570"/>
        <end position="586"/>
    </location>
</feature>
<feature type="region of interest" description="Disordered" evidence="2">
    <location>
        <begin position="470"/>
        <end position="494"/>
    </location>
</feature>
<feature type="region of interest" description="Disordered" evidence="2">
    <location>
        <begin position="549"/>
        <end position="642"/>
    </location>
</feature>
<sequence>MKRLLRGSRGSDKKSDDSQASAGAQQKKTWAGAAGIGGALQQSRMRSGSHPQIRHLAMEGHIGPVTKATMEEIRRDASSSTSNLKINSLSFLPTAARPAPERASLDSSIGETDARRNADAPLSWTAERAGDASSSEVHGEAEFPPRTTSAVLMSPAPQPQPPPPQIDTAGPAAQRMMQNHHHSAATVDSPRTESPATAPVAAAPPAPQQALAPNQSFPSLPGAENHKRVISEKIKSLATRFSNSNLRGAIDNLPAVIKRRPSNTPSVSERVSQFDSQEMLSNDPRSFALFGRFGMASGSANPGFGSGLGPGTSPGTGTGTGTGSSPAKHSRSSSIVGSAAINALSSSHVENSASPLQAAAAHYSEPTAPYNRRPQSMVYAGSSIHGSDNASAFGGSVRSRSSRGSYHGSTDAAAKHTTVSFVNDFEIEDSDDEDSDDEDSVSPYRPTLKGKIGLDHQATIAAGVHLNFSRSPSVADSSSQLTNTGSDDYRNMYSDMPVRRRGSLHSTFSIDEGPQQASASNRTSSSSAAMAAATASLAELQRSISANSHKKEGIVRARSQSQAPQQQQNQDKDQDKDKDKDKDKDQNLSQPLRTATRSSRSKRNSSDDLPDKDSNNYNDNDNAEHSDIISNNSCNGSPSATADTLSGHLAAALELPLEPFDVMLKTASSGSVDSAASLVQNMLGSVDTSRALSPAELERCTFEAAAIKQRLQAARSRLASELRKRDAAKTAVEAITKSSSNGVGIFNKSKHASSAQLNEDLEYAASRVQQTEADISEQNTKLRVVEQALHAHQTAVLSAAVRTLVFEAVRGRYQVQLQKRLAQKAIDRAVCDKERIQQESSETEQRLEAKVRALQDENQGVASESQVARHSASLSIERLTGELTVLREQKLAAEQRAAAMEARVDDALLRAQEAQQTADSATARLEQAYAEADTSRRCVDALIEGLKSLAAPLRVLESVHDSTEKLRTLSVEDAVSANTPPATPTLALKTEPAPPALTIDALGSLTLEMRSADQVAAAMSSLNATLSGCAGLCAEAMRIGDAHARLQRDLATEKRLREAQGLAIGQQREKIACLDQELRDSADLLSKQHRDAEDRWTDERQRLLDNIERLTQDVNALRSESVAVIGSIEPVTPPLQLSSAEEAELRGRIASLEDQLQDYAKREAALGAQIRGSSLGSSKDPAFGDYMRKLRDASVLLTSAATAAVEGSIDGSSRSALSAPPSAPRRLSRRKSLSALGDLRASVLDPAQALARETSVRAKADAQTMTEVAAAASTAVSADEGVNQMLLAYSEKLMSKEDSLRNREDELEAIRASAAELEAALQGLLPVSKPSYGSLGRSSLNTSPPMASSHMRPFSPLTQLSHSISKPGSSSIGNGGSIRNRSASFFQGLRTNYLGMSDSPDVSAMPPPAASLAIHTDAQSLVSASASVARSLSASVESSPRVAERPGAIHSAPTKLTGADGVPQLIRNLIPLARMAAAEVRRLKDLIYDLETQSRETRMELFDTQEKLANLRSYCSQRAKQEEAVQEDITHVLAQISRLRTRVVELEMEKTRYEAEADQLRAKCRKMGDRTAGHVLDLIVNRVGTSAWTQEKRTGTDTATTTAEDQSLSAETGSRVPARFANASRISISHPEASDIRTEFNELLHQVISRRDEDIERMQALADAWRADARKAARASEAKAWNTSSRGIQTV</sequence>
<feature type="region of interest" description="Disordered" evidence="2">
    <location>
        <begin position="301"/>
        <end position="334"/>
    </location>
</feature>
<dbReference type="InterPro" id="IPR029191">
    <property type="entry name" value="Uds1"/>
</dbReference>
<reference evidence="4" key="1">
    <citation type="submission" date="2022-07" db="EMBL/GenBank/DDBJ databases">
        <title>Phylogenomic reconstructions and comparative analyses of Kickxellomycotina fungi.</title>
        <authorList>
            <person name="Reynolds N.K."/>
            <person name="Stajich J.E."/>
            <person name="Barry K."/>
            <person name="Grigoriev I.V."/>
            <person name="Crous P."/>
            <person name="Smith M.E."/>
        </authorList>
    </citation>
    <scope>NUCLEOTIDE SEQUENCE</scope>
    <source>
        <strain evidence="4">NBRC 105413</strain>
    </source>
</reference>
<feature type="compositionally biased region" description="Polar residues" evidence="2">
    <location>
        <begin position="470"/>
        <end position="486"/>
    </location>
</feature>
<name>A0A9W8CKR0_9FUNG</name>
<accession>A0A9W8CKR0</accession>
<feature type="region of interest" description="Disordered" evidence="2">
    <location>
        <begin position="1589"/>
        <end position="1614"/>
    </location>
</feature>
<protein>
    <recommendedName>
        <fullName evidence="3">Up-regulated during septation protein 1 domain-containing protein</fullName>
    </recommendedName>
</protein>
<evidence type="ECO:0000259" key="3">
    <source>
        <dbReference type="Pfam" id="PF15456"/>
    </source>
</evidence>
<feature type="region of interest" description="Disordered" evidence="2">
    <location>
        <begin position="426"/>
        <end position="449"/>
    </location>
</feature>
<evidence type="ECO:0000256" key="1">
    <source>
        <dbReference type="SAM" id="Coils"/>
    </source>
</evidence>
<dbReference type="Pfam" id="PF15456">
    <property type="entry name" value="Uds1"/>
    <property type="match status" value="1"/>
</dbReference>
<keyword evidence="1" id="KW-0175">Coiled coil</keyword>
<feature type="region of interest" description="Disordered" evidence="2">
    <location>
        <begin position="391"/>
        <end position="412"/>
    </location>
</feature>